<gene>
    <name evidence="1" type="ORF">ET33_17620</name>
</gene>
<dbReference type="RefSeq" id="WP_036689231.1">
    <property type="nucleotide sequence ID" value="NZ_JNVM01000024.1"/>
</dbReference>
<evidence type="ECO:0000313" key="2">
    <source>
        <dbReference type="Proteomes" id="UP000028123"/>
    </source>
</evidence>
<proteinExistence type="predicted"/>
<organism evidence="1 2">
    <name type="scientific">Paenibacillus tyrfis</name>
    <dbReference type="NCBI Taxonomy" id="1501230"/>
    <lineage>
        <taxon>Bacteria</taxon>
        <taxon>Bacillati</taxon>
        <taxon>Bacillota</taxon>
        <taxon>Bacilli</taxon>
        <taxon>Bacillales</taxon>
        <taxon>Paenibacillaceae</taxon>
        <taxon>Paenibacillus</taxon>
    </lineage>
</organism>
<dbReference type="OrthoDB" id="249246at2"/>
<protein>
    <submittedName>
        <fullName evidence="1">Uncharacterized protein</fullName>
    </submittedName>
</protein>
<dbReference type="eggNOG" id="ENOG50325FD">
    <property type="taxonomic scope" value="Bacteria"/>
</dbReference>
<name>A0A081NXL0_9BACL</name>
<evidence type="ECO:0000313" key="1">
    <source>
        <dbReference type="EMBL" id="KEQ23183.1"/>
    </source>
</evidence>
<dbReference type="AlphaFoldDB" id="A0A081NXL0"/>
<reference evidence="1 2" key="1">
    <citation type="submission" date="2014-06" db="EMBL/GenBank/DDBJ databases">
        <title>Draft genome sequence of Paenibacillus sp. MSt1.</title>
        <authorList>
            <person name="Aw Y.K."/>
            <person name="Ong K.S."/>
            <person name="Gan H.M."/>
            <person name="Lee S.M."/>
        </authorList>
    </citation>
    <scope>NUCLEOTIDE SEQUENCE [LARGE SCALE GENOMIC DNA]</scope>
    <source>
        <strain evidence="1 2">MSt1</strain>
    </source>
</reference>
<comment type="caution">
    <text evidence="1">The sequence shown here is derived from an EMBL/GenBank/DDBJ whole genome shotgun (WGS) entry which is preliminary data.</text>
</comment>
<dbReference type="EMBL" id="JNVM01000024">
    <property type="protein sequence ID" value="KEQ23183.1"/>
    <property type="molecule type" value="Genomic_DNA"/>
</dbReference>
<dbReference type="Proteomes" id="UP000028123">
    <property type="component" value="Unassembled WGS sequence"/>
</dbReference>
<accession>A0A081NXL0</accession>
<sequence>MESMDEKILEWKQQIKAGEAPPPAKEMLSQQEVSASIMEGALHTKYGSMEFEEILIPEYALSTRLPKGFALMPEPIARAKYPFESRPKYIYSDPAYDTSLGFQYTPQPLQDDEVEAAKDAMLDMMTKFQPSNDWIDNGVTQVNDKTIGYLLFLSPALDGKVFNLVYLTAWRGKGLVCNFNCREQERRIWKPIAMGLMESLKEIRK</sequence>
<keyword evidence="2" id="KW-1185">Reference proteome</keyword>